<sequence>MTGAPLQPTLKAASTAQHSQLSAVANSTPTPSRAASPARPRKTPKSEPPSNEYLSDAATLSLIRRILIGESNATDRASPGPIEGALPPLTSSNDVDIQLYAIISIVVKDFIQPWYTKITPDQAFVDEVVHIVAHCSRALEQRLRHADIAGLILDEVPAILVQHVEDFQAATISHGSLPYGSDLVQVYHALNPHPALDPALSDDARTATERAHRQLLIQGALAVLLPTEDLQNSSLRILVTDVLADLILGRAINDRLCQGWFLHEMMSKVTVIISRRTHPKITGEEMQADARGRLEKFGLLSSQQEQASTVHSTSSRQSIAFWFWAILQWCYMAVIGLKFTGRGLMHARHLPPRQRNQVHTPTLTGSTKSSQHDAMVLDYSIFSAVSMLLSLSTRMPWLIGILAFFRHILTSGQERPNSTGSIVDRFLHTSITKHLFPPSLIPLLLINLRATIFPQNSLGPAAPPPPTPERALEIRATAAHDLLSLLPKVGVRALFGADQTLEDHDGEANTAQRQVEDILDVFGEARLNKYWIYGIIELIIVRLCPEMLSKTPTELMADRGADWTTAGAEDEEPSDLTSSELLPHIELQKTTSSSRQEQEEKARKLKAAQRRQESRDEKDLFAASPMVGQQQRQQQQPRSRPPDRERRQQSRSEGQWRNEKLRVVTNGS</sequence>
<proteinExistence type="predicted"/>
<evidence type="ECO:0000313" key="4">
    <source>
        <dbReference type="Proteomes" id="UP000038010"/>
    </source>
</evidence>
<dbReference type="PANTHER" id="PTHR22775">
    <property type="entry name" value="SORTING NEXIN"/>
    <property type="match status" value="1"/>
</dbReference>
<dbReference type="EMBL" id="LFJN01000028">
    <property type="protein sequence ID" value="KPI36834.1"/>
    <property type="molecule type" value="Genomic_DNA"/>
</dbReference>
<dbReference type="InterPro" id="IPR003114">
    <property type="entry name" value="Phox_assoc"/>
</dbReference>
<evidence type="ECO:0000256" key="1">
    <source>
        <dbReference type="SAM" id="MobiDB-lite"/>
    </source>
</evidence>
<dbReference type="PROSITE" id="PS51207">
    <property type="entry name" value="PXA"/>
    <property type="match status" value="1"/>
</dbReference>
<feature type="region of interest" description="Disordered" evidence="1">
    <location>
        <begin position="1"/>
        <end position="54"/>
    </location>
</feature>
<dbReference type="STRING" id="1664694.A0A0N1H591"/>
<feature type="domain" description="PXA" evidence="2">
    <location>
        <begin position="92"/>
        <end position="270"/>
    </location>
</feature>
<protein>
    <recommendedName>
        <fullName evidence="2">PXA domain-containing protein</fullName>
    </recommendedName>
</protein>
<feature type="compositionally biased region" description="Basic and acidic residues" evidence="1">
    <location>
        <begin position="640"/>
        <end position="662"/>
    </location>
</feature>
<feature type="compositionally biased region" description="Low complexity" evidence="1">
    <location>
        <begin position="629"/>
        <end position="638"/>
    </location>
</feature>
<comment type="caution">
    <text evidence="3">The sequence shown here is derived from an EMBL/GenBank/DDBJ whole genome shotgun (WGS) entry which is preliminary data.</text>
</comment>
<dbReference type="GO" id="GO:0035091">
    <property type="term" value="F:phosphatidylinositol binding"/>
    <property type="evidence" value="ECO:0007669"/>
    <property type="project" value="TreeGrafter"/>
</dbReference>
<feature type="region of interest" description="Disordered" evidence="1">
    <location>
        <begin position="566"/>
        <end position="668"/>
    </location>
</feature>
<name>A0A0N1H591_9EURO</name>
<feature type="compositionally biased region" description="Low complexity" evidence="1">
    <location>
        <begin position="27"/>
        <end position="38"/>
    </location>
</feature>
<dbReference type="Proteomes" id="UP000038010">
    <property type="component" value="Unassembled WGS sequence"/>
</dbReference>
<gene>
    <name evidence="3" type="ORF">AB675_11791</name>
</gene>
<dbReference type="RefSeq" id="XP_017996797.1">
    <property type="nucleotide sequence ID" value="XM_018140667.1"/>
</dbReference>
<dbReference type="GeneID" id="28732548"/>
<dbReference type="PANTHER" id="PTHR22775:SF3">
    <property type="entry name" value="SORTING NEXIN-13"/>
    <property type="match status" value="1"/>
</dbReference>
<accession>A0A0N1H591</accession>
<dbReference type="Pfam" id="PF02194">
    <property type="entry name" value="PXA"/>
    <property type="match status" value="1"/>
</dbReference>
<dbReference type="VEuPathDB" id="FungiDB:AB675_11791"/>
<dbReference type="AlphaFoldDB" id="A0A0N1H591"/>
<feature type="compositionally biased region" description="Polar residues" evidence="1">
    <location>
        <begin position="12"/>
        <end position="26"/>
    </location>
</feature>
<reference evidence="3 4" key="1">
    <citation type="submission" date="2015-06" db="EMBL/GenBank/DDBJ databases">
        <title>Draft genome of the ant-associated black yeast Phialophora attae CBS 131958.</title>
        <authorList>
            <person name="Moreno L.F."/>
            <person name="Stielow B.J."/>
            <person name="de Hoog S."/>
            <person name="Vicente V.A."/>
            <person name="Weiss V.A."/>
            <person name="de Vries M."/>
            <person name="Cruz L.M."/>
            <person name="Souza E.M."/>
        </authorList>
    </citation>
    <scope>NUCLEOTIDE SEQUENCE [LARGE SCALE GENOMIC DNA]</scope>
    <source>
        <strain evidence="3 4">CBS 131958</strain>
    </source>
</reference>
<organism evidence="3 4">
    <name type="scientific">Cyphellophora attinorum</name>
    <dbReference type="NCBI Taxonomy" id="1664694"/>
    <lineage>
        <taxon>Eukaryota</taxon>
        <taxon>Fungi</taxon>
        <taxon>Dikarya</taxon>
        <taxon>Ascomycota</taxon>
        <taxon>Pezizomycotina</taxon>
        <taxon>Eurotiomycetes</taxon>
        <taxon>Chaetothyriomycetidae</taxon>
        <taxon>Chaetothyriales</taxon>
        <taxon>Cyphellophoraceae</taxon>
        <taxon>Cyphellophora</taxon>
    </lineage>
</organism>
<evidence type="ECO:0000259" key="2">
    <source>
        <dbReference type="PROSITE" id="PS51207"/>
    </source>
</evidence>
<feature type="compositionally biased region" description="Basic and acidic residues" evidence="1">
    <location>
        <begin position="610"/>
        <end position="620"/>
    </location>
</feature>
<dbReference type="OrthoDB" id="5582218at2759"/>
<evidence type="ECO:0000313" key="3">
    <source>
        <dbReference type="EMBL" id="KPI36834.1"/>
    </source>
</evidence>
<dbReference type="SMART" id="SM00313">
    <property type="entry name" value="PXA"/>
    <property type="match status" value="1"/>
</dbReference>
<keyword evidence="4" id="KW-1185">Reference proteome</keyword>